<keyword evidence="2" id="KW-0812">Transmembrane</keyword>
<gene>
    <name evidence="4" type="primary">LOC114858472</name>
</gene>
<organism evidence="3 4">
    <name type="scientific">Betta splendens</name>
    <name type="common">Siamese fighting fish</name>
    <dbReference type="NCBI Taxonomy" id="158456"/>
    <lineage>
        <taxon>Eukaryota</taxon>
        <taxon>Metazoa</taxon>
        <taxon>Chordata</taxon>
        <taxon>Craniata</taxon>
        <taxon>Vertebrata</taxon>
        <taxon>Euteleostomi</taxon>
        <taxon>Actinopterygii</taxon>
        <taxon>Neopterygii</taxon>
        <taxon>Teleostei</taxon>
        <taxon>Neoteleostei</taxon>
        <taxon>Acanthomorphata</taxon>
        <taxon>Anabantaria</taxon>
        <taxon>Anabantiformes</taxon>
        <taxon>Anabantoidei</taxon>
        <taxon>Osphronemidae</taxon>
        <taxon>Betta</taxon>
    </lineage>
</organism>
<keyword evidence="2" id="KW-1133">Transmembrane helix</keyword>
<dbReference type="GeneID" id="114858472"/>
<sequence length="313" mass="34624">MFVFQCNFLFVPGQGGATNPLKRSGKLKIIVGSIGLKMRFSVFFLLLLDVSLLKGQQRVDEFEDILLKLAFPSFYNSYKKSCCKLYPGGCYRLLDSTGYTCDLLRGRVTKTEKDGWIEFKISNVQVVDGGYYRCFVLGSFNPIYSDHYVEVSEASFHHSRSLPPVTTATNTATTTPASSGPAMAEDHGDSPRVSWSFGLPLAVIVSITVMALVASVIGLVCFRLNAKHKQSDKFGATERESLKQQTLDTSGVVYTTLDFRAQQKPAEVYENLPRHKTQAAAPSPTWNAEHAGMVEYSTLAIQQGRQREVACVT</sequence>
<dbReference type="KEGG" id="bspl:114858472"/>
<dbReference type="AlphaFoldDB" id="A0A6P7N137"/>
<evidence type="ECO:0000256" key="2">
    <source>
        <dbReference type="SAM" id="Phobius"/>
    </source>
</evidence>
<dbReference type="InterPro" id="IPR013783">
    <property type="entry name" value="Ig-like_fold"/>
</dbReference>
<feature type="transmembrane region" description="Helical" evidence="2">
    <location>
        <begin position="197"/>
        <end position="222"/>
    </location>
</feature>
<keyword evidence="2" id="KW-0472">Membrane</keyword>
<reference evidence="4" key="1">
    <citation type="submission" date="2025-08" db="UniProtKB">
        <authorList>
            <consortium name="RefSeq"/>
        </authorList>
    </citation>
    <scope>IDENTIFICATION</scope>
</reference>
<proteinExistence type="predicted"/>
<accession>A0A6P7N137</accession>
<keyword evidence="3" id="KW-1185">Reference proteome</keyword>
<dbReference type="SUPFAM" id="SSF48726">
    <property type="entry name" value="Immunoglobulin"/>
    <property type="match status" value="1"/>
</dbReference>
<protein>
    <submittedName>
        <fullName evidence="4">Uncharacterized protein LOC114858472</fullName>
    </submittedName>
</protein>
<feature type="region of interest" description="Disordered" evidence="1">
    <location>
        <begin position="160"/>
        <end position="186"/>
    </location>
</feature>
<feature type="compositionally biased region" description="Low complexity" evidence="1">
    <location>
        <begin position="163"/>
        <end position="177"/>
    </location>
</feature>
<name>A0A6P7N137_BETSP</name>
<evidence type="ECO:0000256" key="1">
    <source>
        <dbReference type="SAM" id="MobiDB-lite"/>
    </source>
</evidence>
<dbReference type="InterPro" id="IPR036179">
    <property type="entry name" value="Ig-like_dom_sf"/>
</dbReference>
<dbReference type="Gene3D" id="2.60.40.10">
    <property type="entry name" value="Immunoglobulins"/>
    <property type="match status" value="1"/>
</dbReference>
<evidence type="ECO:0000313" key="4">
    <source>
        <dbReference type="RefSeq" id="XP_029011584.1"/>
    </source>
</evidence>
<dbReference type="Proteomes" id="UP000515150">
    <property type="component" value="Chromosome 7"/>
</dbReference>
<dbReference type="OrthoDB" id="8442846at2759"/>
<evidence type="ECO:0000313" key="3">
    <source>
        <dbReference type="Proteomes" id="UP000515150"/>
    </source>
</evidence>
<dbReference type="RefSeq" id="XP_029011584.1">
    <property type="nucleotide sequence ID" value="XM_029155751.3"/>
</dbReference>
<dbReference type="InParanoid" id="A0A6P7N137"/>